<proteinExistence type="predicted"/>
<dbReference type="PROSITE" id="PS50977">
    <property type="entry name" value="HTH_TETR_2"/>
    <property type="match status" value="1"/>
</dbReference>
<evidence type="ECO:0000256" key="2">
    <source>
        <dbReference type="ARBA" id="ARBA00023125"/>
    </source>
</evidence>
<dbReference type="Gene3D" id="1.10.357.10">
    <property type="entry name" value="Tetracycline Repressor, domain 2"/>
    <property type="match status" value="1"/>
</dbReference>
<keyword evidence="8" id="KW-1185">Reference proteome</keyword>
<evidence type="ECO:0000313" key="8">
    <source>
        <dbReference type="Proteomes" id="UP001551482"/>
    </source>
</evidence>
<dbReference type="SUPFAM" id="SSF48498">
    <property type="entry name" value="Tetracyclin repressor-like, C-terminal domain"/>
    <property type="match status" value="1"/>
</dbReference>
<dbReference type="Pfam" id="PF02909">
    <property type="entry name" value="TetR_C_1"/>
    <property type="match status" value="1"/>
</dbReference>
<feature type="DNA-binding region" description="H-T-H motif" evidence="4">
    <location>
        <begin position="72"/>
        <end position="91"/>
    </location>
</feature>
<reference evidence="7 8" key="1">
    <citation type="submission" date="2024-06" db="EMBL/GenBank/DDBJ databases">
        <title>The Natural Products Discovery Center: Release of the First 8490 Sequenced Strains for Exploring Actinobacteria Biosynthetic Diversity.</title>
        <authorList>
            <person name="Kalkreuter E."/>
            <person name="Kautsar S.A."/>
            <person name="Yang D."/>
            <person name="Bader C.D."/>
            <person name="Teijaro C.N."/>
            <person name="Fluegel L."/>
            <person name="Davis C.M."/>
            <person name="Simpson J.R."/>
            <person name="Lauterbach L."/>
            <person name="Steele A.D."/>
            <person name="Gui C."/>
            <person name="Meng S."/>
            <person name="Li G."/>
            <person name="Viehrig K."/>
            <person name="Ye F."/>
            <person name="Su P."/>
            <person name="Kiefer A.F."/>
            <person name="Nichols A."/>
            <person name="Cepeda A.J."/>
            <person name="Yan W."/>
            <person name="Fan B."/>
            <person name="Jiang Y."/>
            <person name="Adhikari A."/>
            <person name="Zheng C.-J."/>
            <person name="Schuster L."/>
            <person name="Cowan T.M."/>
            <person name="Smanski M.J."/>
            <person name="Chevrette M.G."/>
            <person name="De Carvalho L.P.S."/>
            <person name="Shen B."/>
        </authorList>
    </citation>
    <scope>NUCLEOTIDE SEQUENCE [LARGE SCALE GENOMIC DNA]</scope>
    <source>
        <strain evidence="7 8">NPDC048946</strain>
    </source>
</reference>
<sequence>MAQVDEKPNDPAGKSAGKPVDDSADQQAQAPQVSIWERMEKPAKAPRTTLTHAAIAAAAVEIADAEALDAVSMRKLSGHLGVTTMALYRYVANKEELFELMLDEAYTKYRNPAVPDETWRDVLRVHAHQMRGIAMRHPWTVELALRSVVSITPRVMASVERALAAFDGLGLDIDAMADGQYAVMAYVRGAITDEVGHLELLKNRQWQSRDDLREAYAPHMKWLMETGRYPVYHRYGLGAVRKDDTEGRFEFGLDCVLDGIAAKLGI</sequence>
<dbReference type="PANTHER" id="PTHR30055:SF151">
    <property type="entry name" value="TRANSCRIPTIONAL REGULATORY PROTEIN"/>
    <property type="match status" value="1"/>
</dbReference>
<dbReference type="InterPro" id="IPR036271">
    <property type="entry name" value="Tet_transcr_reg_TetR-rel_C_sf"/>
</dbReference>
<evidence type="ECO:0000256" key="4">
    <source>
        <dbReference type="PROSITE-ProRule" id="PRU00335"/>
    </source>
</evidence>
<feature type="region of interest" description="Disordered" evidence="5">
    <location>
        <begin position="1"/>
        <end position="39"/>
    </location>
</feature>
<keyword evidence="2 4" id="KW-0238">DNA-binding</keyword>
<dbReference type="Gene3D" id="1.10.10.60">
    <property type="entry name" value="Homeodomain-like"/>
    <property type="match status" value="1"/>
</dbReference>
<evidence type="ECO:0000256" key="3">
    <source>
        <dbReference type="ARBA" id="ARBA00023163"/>
    </source>
</evidence>
<dbReference type="Proteomes" id="UP001551482">
    <property type="component" value="Unassembled WGS sequence"/>
</dbReference>
<gene>
    <name evidence="7" type="ORF">AB0C36_02605</name>
</gene>
<dbReference type="RefSeq" id="WP_358348099.1">
    <property type="nucleotide sequence ID" value="NZ_JBEZFP010000004.1"/>
</dbReference>
<evidence type="ECO:0000313" key="7">
    <source>
        <dbReference type="EMBL" id="MEU8132380.1"/>
    </source>
</evidence>
<feature type="compositionally biased region" description="Low complexity" evidence="5">
    <location>
        <begin position="25"/>
        <end position="34"/>
    </location>
</feature>
<keyword evidence="1" id="KW-0805">Transcription regulation</keyword>
<organism evidence="7 8">
    <name type="scientific">Streptodolium elevatio</name>
    <dbReference type="NCBI Taxonomy" id="3157996"/>
    <lineage>
        <taxon>Bacteria</taxon>
        <taxon>Bacillati</taxon>
        <taxon>Actinomycetota</taxon>
        <taxon>Actinomycetes</taxon>
        <taxon>Kitasatosporales</taxon>
        <taxon>Streptomycetaceae</taxon>
        <taxon>Streptodolium</taxon>
    </lineage>
</organism>
<keyword evidence="3" id="KW-0804">Transcription</keyword>
<dbReference type="InterPro" id="IPR004111">
    <property type="entry name" value="Repressor_TetR_C"/>
</dbReference>
<dbReference type="InterPro" id="IPR001647">
    <property type="entry name" value="HTH_TetR"/>
</dbReference>
<dbReference type="InterPro" id="IPR009057">
    <property type="entry name" value="Homeodomain-like_sf"/>
</dbReference>
<dbReference type="PANTHER" id="PTHR30055">
    <property type="entry name" value="HTH-TYPE TRANSCRIPTIONAL REGULATOR RUTR"/>
    <property type="match status" value="1"/>
</dbReference>
<evidence type="ECO:0000256" key="1">
    <source>
        <dbReference type="ARBA" id="ARBA00023015"/>
    </source>
</evidence>
<comment type="caution">
    <text evidence="7">The sequence shown here is derived from an EMBL/GenBank/DDBJ whole genome shotgun (WGS) entry which is preliminary data.</text>
</comment>
<dbReference type="EMBL" id="JBEZFP010000004">
    <property type="protein sequence ID" value="MEU8132380.1"/>
    <property type="molecule type" value="Genomic_DNA"/>
</dbReference>
<dbReference type="SUPFAM" id="SSF46689">
    <property type="entry name" value="Homeodomain-like"/>
    <property type="match status" value="1"/>
</dbReference>
<dbReference type="InterPro" id="IPR050109">
    <property type="entry name" value="HTH-type_TetR-like_transc_reg"/>
</dbReference>
<name>A0ABV3D9G3_9ACTN</name>
<protein>
    <submittedName>
        <fullName evidence="7">TetR/AcrR family transcriptional regulator C-terminal domain-containing protein</fullName>
    </submittedName>
</protein>
<accession>A0ABV3D9G3</accession>
<dbReference type="Pfam" id="PF00440">
    <property type="entry name" value="TetR_N"/>
    <property type="match status" value="1"/>
</dbReference>
<evidence type="ECO:0000259" key="6">
    <source>
        <dbReference type="PROSITE" id="PS50977"/>
    </source>
</evidence>
<feature type="domain" description="HTH tetR-type" evidence="6">
    <location>
        <begin position="49"/>
        <end position="109"/>
    </location>
</feature>
<evidence type="ECO:0000256" key="5">
    <source>
        <dbReference type="SAM" id="MobiDB-lite"/>
    </source>
</evidence>